<evidence type="ECO:0000256" key="2">
    <source>
        <dbReference type="SAM" id="Coils"/>
    </source>
</evidence>
<dbReference type="GO" id="GO:1990281">
    <property type="term" value="C:efflux pump complex"/>
    <property type="evidence" value="ECO:0007669"/>
    <property type="project" value="TreeGrafter"/>
</dbReference>
<evidence type="ECO:0000256" key="1">
    <source>
        <dbReference type="ARBA" id="ARBA00009477"/>
    </source>
</evidence>
<feature type="region of interest" description="Disordered" evidence="3">
    <location>
        <begin position="346"/>
        <end position="374"/>
    </location>
</feature>
<proteinExistence type="inferred from homology"/>
<dbReference type="Pfam" id="PF25973">
    <property type="entry name" value="BSH_CzcB"/>
    <property type="match status" value="1"/>
</dbReference>
<dbReference type="GO" id="GO:0015562">
    <property type="term" value="F:efflux transmembrane transporter activity"/>
    <property type="evidence" value="ECO:0007669"/>
    <property type="project" value="TreeGrafter"/>
</dbReference>
<dbReference type="Gene3D" id="2.40.420.20">
    <property type="match status" value="1"/>
</dbReference>
<feature type="coiled-coil region" evidence="2">
    <location>
        <begin position="141"/>
        <end position="175"/>
    </location>
</feature>
<dbReference type="NCBIfam" id="TIGR01730">
    <property type="entry name" value="RND_mfp"/>
    <property type="match status" value="1"/>
</dbReference>
<reference evidence="7 8" key="1">
    <citation type="journal article" date="2020" name="Nature">
        <title>Bacterial chemolithoautotrophy via manganese oxidation.</title>
        <authorList>
            <person name="Yu H."/>
            <person name="Leadbetter J.R."/>
        </authorList>
    </citation>
    <scope>NUCLEOTIDE SEQUENCE [LARGE SCALE GENOMIC DNA]</scope>
    <source>
        <strain evidence="7 8">RBP-1</strain>
    </source>
</reference>
<dbReference type="Gene3D" id="1.10.287.470">
    <property type="entry name" value="Helix hairpin bin"/>
    <property type="match status" value="1"/>
</dbReference>
<comment type="similarity">
    <text evidence="1">Belongs to the membrane fusion protein (MFP) (TC 8.A.1) family.</text>
</comment>
<dbReference type="SUPFAM" id="SSF111369">
    <property type="entry name" value="HlyD-like secretion proteins"/>
    <property type="match status" value="1"/>
</dbReference>
<feature type="compositionally biased region" description="Low complexity" evidence="3">
    <location>
        <begin position="356"/>
        <end position="374"/>
    </location>
</feature>
<evidence type="ECO:0000259" key="5">
    <source>
        <dbReference type="Pfam" id="PF25954"/>
    </source>
</evidence>
<sequence length="374" mass="39479">MRILLPLLGLFLLLAGCGRAPAGAPAAAPAAPLLIAAEDVITLKVAPLASGPLITGSIQPDRRADLRAEVSSVVLAVLKENGQPVRRGEVLVRLDDTSIRDALLSAQEAERAAAQAFEQAGRQFQRLQTLRASGMASAQALEDAEIRRNSTQSDLSAAKARVVQARQQLQRTEARAPFDGIVGERKVSAGDTAQVGKELLKVIDPRSLRFEGLVSSDAVQAIRPGQAVNFRVNGYGRQEFAGRVRLVSPTANAATRQVEVLVDITGDASPRLAGLYAEGRVESASAQALLVPASAIVREGDRAFAWRLDGKALRKVAVTLGERDPRRGDHVVRAGLAEGDRLLRHPMGSLRDGQAVEEAAPAASAAASQPPAKP</sequence>
<comment type="caution">
    <text evidence="7">The sequence shown here is derived from an EMBL/GenBank/DDBJ whole genome shotgun (WGS) entry which is preliminary data.</text>
</comment>
<protein>
    <submittedName>
        <fullName evidence="7">Efflux RND transporter periplasmic adaptor subunit</fullName>
    </submittedName>
</protein>
<dbReference type="Gene3D" id="2.40.50.100">
    <property type="match status" value="1"/>
</dbReference>
<accession>A0A7X6DJG7</accession>
<keyword evidence="2" id="KW-0175">Coiled coil</keyword>
<dbReference type="EMBL" id="VTOX01000010">
    <property type="protein sequence ID" value="NKE68302.1"/>
    <property type="molecule type" value="Genomic_DNA"/>
</dbReference>
<organism evidence="7 8">
    <name type="scientific">Ramlibacter lithotrophicus</name>
    <dbReference type="NCBI Taxonomy" id="2606681"/>
    <lineage>
        <taxon>Bacteria</taxon>
        <taxon>Pseudomonadati</taxon>
        <taxon>Pseudomonadota</taxon>
        <taxon>Betaproteobacteria</taxon>
        <taxon>Burkholderiales</taxon>
        <taxon>Comamonadaceae</taxon>
        <taxon>Ramlibacter</taxon>
    </lineage>
</organism>
<dbReference type="PANTHER" id="PTHR30469:SF15">
    <property type="entry name" value="HLYD FAMILY OF SECRETION PROTEINS"/>
    <property type="match status" value="1"/>
</dbReference>
<dbReference type="Gene3D" id="2.40.30.170">
    <property type="match status" value="1"/>
</dbReference>
<dbReference type="AlphaFoldDB" id="A0A7X6DJG7"/>
<feature type="chain" id="PRO_5031514038" evidence="4">
    <location>
        <begin position="23"/>
        <end position="374"/>
    </location>
</feature>
<dbReference type="InterPro" id="IPR058647">
    <property type="entry name" value="BSH_CzcB-like"/>
</dbReference>
<dbReference type="PROSITE" id="PS51257">
    <property type="entry name" value="PROKAR_LIPOPROTEIN"/>
    <property type="match status" value="1"/>
</dbReference>
<keyword evidence="8" id="KW-1185">Reference proteome</keyword>
<feature type="domain" description="CusB-like beta-barrel" evidence="5">
    <location>
        <begin position="218"/>
        <end position="283"/>
    </location>
</feature>
<dbReference type="Proteomes" id="UP000521868">
    <property type="component" value="Unassembled WGS sequence"/>
</dbReference>
<dbReference type="Pfam" id="PF25954">
    <property type="entry name" value="Beta-barrel_RND_2"/>
    <property type="match status" value="1"/>
</dbReference>
<feature type="domain" description="CzcB-like barrel-sandwich hybrid" evidence="6">
    <location>
        <begin position="64"/>
        <end position="204"/>
    </location>
</feature>
<dbReference type="RefSeq" id="WP_168109434.1">
    <property type="nucleotide sequence ID" value="NZ_VTOX01000010.1"/>
</dbReference>
<evidence type="ECO:0000256" key="4">
    <source>
        <dbReference type="SAM" id="SignalP"/>
    </source>
</evidence>
<gene>
    <name evidence="7" type="ORF">RAMLITH_21005</name>
</gene>
<feature type="signal peptide" evidence="4">
    <location>
        <begin position="1"/>
        <end position="22"/>
    </location>
</feature>
<evidence type="ECO:0000313" key="7">
    <source>
        <dbReference type="EMBL" id="NKE68302.1"/>
    </source>
</evidence>
<evidence type="ECO:0000259" key="6">
    <source>
        <dbReference type="Pfam" id="PF25973"/>
    </source>
</evidence>
<keyword evidence="4" id="KW-0732">Signal</keyword>
<dbReference type="InterPro" id="IPR058792">
    <property type="entry name" value="Beta-barrel_RND_2"/>
</dbReference>
<evidence type="ECO:0000313" key="8">
    <source>
        <dbReference type="Proteomes" id="UP000521868"/>
    </source>
</evidence>
<dbReference type="PANTHER" id="PTHR30469">
    <property type="entry name" value="MULTIDRUG RESISTANCE PROTEIN MDTA"/>
    <property type="match status" value="1"/>
</dbReference>
<dbReference type="InterPro" id="IPR006143">
    <property type="entry name" value="RND_pump_MFP"/>
</dbReference>
<name>A0A7X6DJG7_9BURK</name>
<evidence type="ECO:0000256" key="3">
    <source>
        <dbReference type="SAM" id="MobiDB-lite"/>
    </source>
</evidence>